<dbReference type="Pfam" id="PF13202">
    <property type="entry name" value="EF-hand_5"/>
    <property type="match status" value="2"/>
</dbReference>
<evidence type="ECO:0000256" key="1">
    <source>
        <dbReference type="SAM" id="MobiDB-lite"/>
    </source>
</evidence>
<dbReference type="EMBL" id="FOCW01000006">
    <property type="protein sequence ID" value="SEN76193.1"/>
    <property type="molecule type" value="Genomic_DNA"/>
</dbReference>
<dbReference type="PANTHER" id="PTHR10827">
    <property type="entry name" value="RETICULOCALBIN"/>
    <property type="match status" value="1"/>
</dbReference>
<proteinExistence type="predicted"/>
<dbReference type="Gene3D" id="1.10.238.10">
    <property type="entry name" value="EF-hand"/>
    <property type="match status" value="2"/>
</dbReference>
<dbReference type="InterPro" id="IPR002048">
    <property type="entry name" value="EF_hand_dom"/>
</dbReference>
<evidence type="ECO:0000313" key="5">
    <source>
        <dbReference type="Proteomes" id="UP000199531"/>
    </source>
</evidence>
<feature type="compositionally biased region" description="Basic and acidic residues" evidence="1">
    <location>
        <begin position="159"/>
        <end position="172"/>
    </location>
</feature>
<gene>
    <name evidence="4" type="ORF">SAMN02745977_01962</name>
</gene>
<dbReference type="SUPFAM" id="SSF47473">
    <property type="entry name" value="EF-hand"/>
    <property type="match status" value="1"/>
</dbReference>
<feature type="compositionally biased region" description="Gly residues" evidence="1">
    <location>
        <begin position="99"/>
        <end position="109"/>
    </location>
</feature>
<dbReference type="PANTHER" id="PTHR10827:SF85">
    <property type="entry name" value="CALCIUM-BINDING PROTEIN"/>
    <property type="match status" value="1"/>
</dbReference>
<name>A0A1H8J5I2_9BURK</name>
<dbReference type="PROSITE" id="PS00018">
    <property type="entry name" value="EF_HAND_1"/>
    <property type="match status" value="4"/>
</dbReference>
<dbReference type="SMART" id="SM00054">
    <property type="entry name" value="EFh"/>
    <property type="match status" value="4"/>
</dbReference>
<evidence type="ECO:0000259" key="3">
    <source>
        <dbReference type="PROSITE" id="PS50222"/>
    </source>
</evidence>
<evidence type="ECO:0000313" key="4">
    <source>
        <dbReference type="EMBL" id="SEN76193.1"/>
    </source>
</evidence>
<feature type="signal peptide" evidence="2">
    <location>
        <begin position="1"/>
        <end position="26"/>
    </location>
</feature>
<dbReference type="Proteomes" id="UP000199531">
    <property type="component" value="Unassembled WGS sequence"/>
</dbReference>
<sequence length="211" mass="22748">MKKPVRILSALAAAALLAGFSLPASAQTRANFSAIDRDGNGVVTQQELDRYRAQRPGAGRNALSLKQMDADRNGTISRAEYANAHKNRVRPGQRKGAMLGQGQGQGMGRGAAADAPAPQPGVGMGAGQGMGRGMNRPDFADFDTNRDGSISQDELNQYRSDKLEQRAKEGRMMRNASKAQAFGDMDTNKDGKIDATEFSNHQMQQPRGRNR</sequence>
<feature type="compositionally biased region" description="Polar residues" evidence="1">
    <location>
        <begin position="147"/>
        <end position="158"/>
    </location>
</feature>
<dbReference type="GO" id="GO:0005509">
    <property type="term" value="F:calcium ion binding"/>
    <property type="evidence" value="ECO:0007669"/>
    <property type="project" value="InterPro"/>
</dbReference>
<dbReference type="Pfam" id="PF13499">
    <property type="entry name" value="EF-hand_7"/>
    <property type="match status" value="1"/>
</dbReference>
<dbReference type="OrthoDB" id="8588735at2"/>
<dbReference type="RefSeq" id="WP_159430746.1">
    <property type="nucleotide sequence ID" value="NZ_FOCW01000006.1"/>
</dbReference>
<keyword evidence="2" id="KW-0732">Signal</keyword>
<reference evidence="4 5" key="1">
    <citation type="submission" date="2016-10" db="EMBL/GenBank/DDBJ databases">
        <authorList>
            <person name="de Groot N.N."/>
        </authorList>
    </citation>
    <scope>NUCLEOTIDE SEQUENCE [LARGE SCALE GENOMIC DNA]</scope>
    <source>
        <strain evidence="4 5">DSM 15123</strain>
    </source>
</reference>
<dbReference type="InterPro" id="IPR011992">
    <property type="entry name" value="EF-hand-dom_pair"/>
</dbReference>
<dbReference type="STRING" id="1121117.SAMN02745977_01962"/>
<feature type="region of interest" description="Disordered" evidence="1">
    <location>
        <begin position="139"/>
        <end position="211"/>
    </location>
</feature>
<feature type="compositionally biased region" description="Basic and acidic residues" evidence="1">
    <location>
        <begin position="186"/>
        <end position="195"/>
    </location>
</feature>
<keyword evidence="5" id="KW-1185">Reference proteome</keyword>
<feature type="compositionally biased region" description="Polar residues" evidence="1">
    <location>
        <begin position="197"/>
        <end position="211"/>
    </location>
</feature>
<evidence type="ECO:0000256" key="2">
    <source>
        <dbReference type="SAM" id="SignalP"/>
    </source>
</evidence>
<dbReference type="CDD" id="cd00051">
    <property type="entry name" value="EFh"/>
    <property type="match status" value="1"/>
</dbReference>
<feature type="chain" id="PRO_5011491630" evidence="2">
    <location>
        <begin position="27"/>
        <end position="211"/>
    </location>
</feature>
<protein>
    <submittedName>
        <fullName evidence="4">EF hand</fullName>
    </submittedName>
</protein>
<feature type="domain" description="EF-hand" evidence="3">
    <location>
        <begin position="139"/>
        <end position="165"/>
    </location>
</feature>
<accession>A0A1H8J5I2</accession>
<feature type="region of interest" description="Disordered" evidence="1">
    <location>
        <begin position="87"/>
        <end position="116"/>
    </location>
</feature>
<dbReference type="InterPro" id="IPR018247">
    <property type="entry name" value="EF_Hand_1_Ca_BS"/>
</dbReference>
<dbReference type="PROSITE" id="PS50222">
    <property type="entry name" value="EF_HAND_2"/>
    <property type="match status" value="2"/>
</dbReference>
<dbReference type="AlphaFoldDB" id="A0A1H8J5I2"/>
<feature type="domain" description="EF-hand" evidence="3">
    <location>
        <begin position="66"/>
        <end position="91"/>
    </location>
</feature>
<organism evidence="4 5">
    <name type="scientific">Brachymonas denitrificans DSM 15123</name>
    <dbReference type="NCBI Taxonomy" id="1121117"/>
    <lineage>
        <taxon>Bacteria</taxon>
        <taxon>Pseudomonadati</taxon>
        <taxon>Pseudomonadota</taxon>
        <taxon>Betaproteobacteria</taxon>
        <taxon>Burkholderiales</taxon>
        <taxon>Comamonadaceae</taxon>
        <taxon>Brachymonas</taxon>
    </lineage>
</organism>